<feature type="region of interest" description="Disordered" evidence="2">
    <location>
        <begin position="152"/>
        <end position="190"/>
    </location>
</feature>
<dbReference type="InterPro" id="IPR001619">
    <property type="entry name" value="Sec1-like"/>
</dbReference>
<dbReference type="GeneID" id="120252960"/>
<dbReference type="InterPro" id="IPR027482">
    <property type="entry name" value="Sec1-like_dom2"/>
</dbReference>
<keyword evidence="3" id="KW-1185">Reference proteome</keyword>
<proteinExistence type="inferred from homology"/>
<feature type="compositionally biased region" description="Polar residues" evidence="2">
    <location>
        <begin position="159"/>
        <end position="168"/>
    </location>
</feature>
<protein>
    <submittedName>
        <fullName evidence="4">Sec1 family domain-containing protein MIP3</fullName>
    </submittedName>
</protein>
<evidence type="ECO:0000256" key="2">
    <source>
        <dbReference type="SAM" id="MobiDB-lite"/>
    </source>
</evidence>
<evidence type="ECO:0000313" key="4">
    <source>
        <dbReference type="RefSeq" id="XP_039117112.1"/>
    </source>
</evidence>
<accession>A0AB40AQC0</accession>
<organism evidence="3 4">
    <name type="scientific">Dioscorea cayennensis subsp. rotundata</name>
    <name type="common">White Guinea yam</name>
    <name type="synonym">Dioscorea rotundata</name>
    <dbReference type="NCBI Taxonomy" id="55577"/>
    <lineage>
        <taxon>Eukaryota</taxon>
        <taxon>Viridiplantae</taxon>
        <taxon>Streptophyta</taxon>
        <taxon>Embryophyta</taxon>
        <taxon>Tracheophyta</taxon>
        <taxon>Spermatophyta</taxon>
        <taxon>Magnoliopsida</taxon>
        <taxon>Liliopsida</taxon>
        <taxon>Dioscoreales</taxon>
        <taxon>Dioscoreaceae</taxon>
        <taxon>Dioscorea</taxon>
    </lineage>
</organism>
<dbReference type="PANTHER" id="PTHR11679">
    <property type="entry name" value="VESICLE PROTEIN SORTING-ASSOCIATED"/>
    <property type="match status" value="1"/>
</dbReference>
<comment type="similarity">
    <text evidence="1">Belongs to the STXBP/unc-18/SEC1 family.</text>
</comment>
<evidence type="ECO:0000256" key="1">
    <source>
        <dbReference type="ARBA" id="ARBA00009884"/>
    </source>
</evidence>
<evidence type="ECO:0000313" key="3">
    <source>
        <dbReference type="Proteomes" id="UP001515500"/>
    </source>
</evidence>
<dbReference type="RefSeq" id="XP_039117112.1">
    <property type="nucleotide sequence ID" value="XM_039261178.1"/>
</dbReference>
<dbReference type="InterPro" id="IPR036045">
    <property type="entry name" value="Sec1-like_sf"/>
</dbReference>
<sequence length="891" mass="97981">MASAIDVLRSCLDSIRQISDEVSDAVVYLDAGCLEAFQFIGAFPLLLQLGVRAVCSLENMSSLDTVVDWNSTFDSPAKKMIIMTSRLLSDAHRYILRCLDTHQTIVHCTIFTSISEIAHSAYVDSPLGPDAFHEYESLLLQDYEEHRKRYEKKGPPLLQNKNIRQSTDGDPLPPLQHEKISEPEGVGHQAAPNLEDVGWAAMDSSTDDDPNVERYSRRRDAYDDGAINSLEVDDLSSAKLVVSVRHFPMIICPLSPRSFVFPSEGIIAEACLSNESEDALSPGLPSICSGLPSDGDDIPPGATLTAHFLYHMAGKMDLKMEIFSLGDLSKTIGKMLTDMSSLYDVGRRNRKSAGLLLVDRTLDLLTPCCHGDSIVDRVFSSLPRRKRIASISASRSSQVPSKSAARVERPSLDLRVPFETVFSEEPAMSNPQLRENIKAFSSGWNSNGVNGSADIVEHAEKDQDNLLDNEISLLSGSFLAETIGGNYMEELLVRKSKDGVMLIKKLILEALKRENVTPNTKGRLSLAKDLELHGLVKKLAMNELSLIRNRWIIQLALASEKALSEPHSSHWDAFLSAERILNINSLDTSHSLSSQIRDLINTSVTVRSCDANNSTGASQSLLSFQDALLLSMIGYILAGENFPTSGSIGPFSWEEEHSLKEAVVDAILENPACTNLRFLHGLEKELEANSRKTESEEHGGGAAANSTTVVEDFDDQWGSWDDEDTDQNNDQAYGDMQFKLELRDRVDNLFKLFHKLSSLKQRHSTFKEGLIPSESNYLGDANSRKGLLYKLLNTLLAKYDVPGLQYHSSAVGRFLKSGFGRFGLGQAKPLLGDQNAIIIFVVGGISSVEIVEIMEAVSESSRPEIEFIVGGTTLLTPDDMSGLLLGSSSYL</sequence>
<reference evidence="4" key="1">
    <citation type="submission" date="2025-08" db="UniProtKB">
        <authorList>
            <consortium name="RefSeq"/>
        </authorList>
    </citation>
    <scope>IDENTIFICATION</scope>
</reference>
<dbReference type="AlphaFoldDB" id="A0AB40AQC0"/>
<name>A0AB40AQC0_DIOCR</name>
<dbReference type="GO" id="GO:0016192">
    <property type="term" value="P:vesicle-mediated transport"/>
    <property type="evidence" value="ECO:0007669"/>
    <property type="project" value="InterPro"/>
</dbReference>
<dbReference type="Gene3D" id="3.40.50.1910">
    <property type="match status" value="1"/>
</dbReference>
<dbReference type="Proteomes" id="UP001515500">
    <property type="component" value="Chromosome 25"/>
</dbReference>
<gene>
    <name evidence="4" type="primary">LOC120252960</name>
</gene>
<dbReference type="SUPFAM" id="SSF56815">
    <property type="entry name" value="Sec1/munc18-like (SM) proteins"/>
    <property type="match status" value="2"/>
</dbReference>